<dbReference type="EMBL" id="CP002353">
    <property type="protein sequence ID" value="ADV63100.1"/>
    <property type="molecule type" value="Genomic_DNA"/>
</dbReference>
<dbReference type="InParanoid" id="E8QYA5"/>
<dbReference type="GO" id="GO:0030170">
    <property type="term" value="F:pyridoxal phosphate binding"/>
    <property type="evidence" value="ECO:0007669"/>
    <property type="project" value="TreeGrafter"/>
</dbReference>
<dbReference type="HAMAP" id="MF_00713">
    <property type="entry name" value="GcvPB"/>
    <property type="match status" value="1"/>
</dbReference>
<dbReference type="eggNOG" id="COG1003">
    <property type="taxonomic scope" value="Bacteria"/>
</dbReference>
<dbReference type="PANTHER" id="PTHR11773">
    <property type="entry name" value="GLYCINE DEHYDROGENASE, DECARBOXYLATING"/>
    <property type="match status" value="1"/>
</dbReference>
<evidence type="ECO:0000259" key="7">
    <source>
        <dbReference type="Pfam" id="PF00266"/>
    </source>
</evidence>
<dbReference type="GO" id="GO:0016594">
    <property type="term" value="F:glycine binding"/>
    <property type="evidence" value="ECO:0007669"/>
    <property type="project" value="TreeGrafter"/>
</dbReference>
<accession>E8QYA5</accession>
<comment type="cofactor">
    <cofactor evidence="5">
        <name>pyridoxal 5'-phosphate</name>
        <dbReference type="ChEBI" id="CHEBI:597326"/>
    </cofactor>
</comment>
<keyword evidence="3 5" id="KW-0560">Oxidoreductase</keyword>
<sequence length="518" mass="56125">MNHAASVSDRLLFEKSRPGRGTIVAPPVEDSRPLTDLIPAEFLADAPPDLPELAELDVVRHYTELSSRNMAIDANFYPLGSCTMKYNPRRNERLAGLPGLLDLHPYQDESTIQGMLRLLDEVQGFLGEIAGLPAVSLHPAAGAQGELTALMVAAAYFRDRGETKRRRKVLVPDSAHGTNPASAHLAGFETVTVKSDHRGLVDLADFHAKLDDHAAVFMITNPNTVGLFDPQIVEIAQALHDRGALLYLDGANMNAILGQVRPGDMGVDLMHYNPHKTFSGPHGGGGPGAGPIAVRDFLAPYLPVPRVGRDEQGGYRLETIADHPKSIGRVRGFFGNAGVLVRAYCYIRSYGPEGLKNVSRDAVVNANYVLALVKDTYPVPHGERCMHEFVASARGLAREKGIRAFDIAKRLLDYGYHAPTVYFPLIVPEALMIEPTETESRETLEAFAEVLKSIAHEDPELVKHAPLTTAINRPDEVTAAKQPILRWRRPAVEGGASSANGRSALVPTAGREPALVGG</sequence>
<dbReference type="PANTHER" id="PTHR11773:SF1">
    <property type="entry name" value="GLYCINE DEHYDROGENASE (DECARBOXYLATING), MITOCHONDRIAL"/>
    <property type="match status" value="1"/>
</dbReference>
<dbReference type="RefSeq" id="WP_013565388.1">
    <property type="nucleotide sequence ID" value="NC_014962.1"/>
</dbReference>
<dbReference type="FunFam" id="3.40.640.10:FF:000224">
    <property type="entry name" value="Probable glycine dehydrogenase (decarboxylating) subunit 2"/>
    <property type="match status" value="1"/>
</dbReference>
<dbReference type="SUPFAM" id="SSF53383">
    <property type="entry name" value="PLP-dependent transferases"/>
    <property type="match status" value="1"/>
</dbReference>
<comment type="catalytic activity">
    <reaction evidence="4 5">
        <text>N(6)-[(R)-lipoyl]-L-lysyl-[glycine-cleavage complex H protein] + glycine + H(+) = N(6)-[(R)-S(8)-aminomethyldihydrolipoyl]-L-lysyl-[glycine-cleavage complex H protein] + CO2</text>
        <dbReference type="Rhea" id="RHEA:24304"/>
        <dbReference type="Rhea" id="RHEA-COMP:10494"/>
        <dbReference type="Rhea" id="RHEA-COMP:10495"/>
        <dbReference type="ChEBI" id="CHEBI:15378"/>
        <dbReference type="ChEBI" id="CHEBI:16526"/>
        <dbReference type="ChEBI" id="CHEBI:57305"/>
        <dbReference type="ChEBI" id="CHEBI:83099"/>
        <dbReference type="ChEBI" id="CHEBI:83143"/>
        <dbReference type="EC" id="1.4.4.2"/>
    </reaction>
</comment>
<dbReference type="Pfam" id="PF21478">
    <property type="entry name" value="GcvP2_C"/>
    <property type="match status" value="1"/>
</dbReference>
<feature type="region of interest" description="Disordered" evidence="6">
    <location>
        <begin position="491"/>
        <end position="518"/>
    </location>
</feature>
<evidence type="ECO:0000256" key="6">
    <source>
        <dbReference type="SAM" id="MobiDB-lite"/>
    </source>
</evidence>
<feature type="domain" description="Glycine dehydrogenase C-terminal" evidence="8">
    <location>
        <begin position="359"/>
        <end position="460"/>
    </location>
</feature>
<dbReference type="InterPro" id="IPR020581">
    <property type="entry name" value="GDC_P"/>
</dbReference>
<feature type="domain" description="Aminotransferase class V" evidence="7">
    <location>
        <begin position="152"/>
        <end position="283"/>
    </location>
</feature>
<dbReference type="InterPro" id="IPR015422">
    <property type="entry name" value="PyrdxlP-dep_Trfase_small"/>
</dbReference>
<dbReference type="GO" id="GO:0004375">
    <property type="term" value="F:glycine dehydrogenase (decarboxylating) activity"/>
    <property type="evidence" value="ECO:0007669"/>
    <property type="project" value="UniProtKB-EC"/>
</dbReference>
<comment type="similarity">
    <text evidence="5">Belongs to the GcvP family. C-terminal subunit subfamily.</text>
</comment>
<dbReference type="InterPro" id="IPR049316">
    <property type="entry name" value="GDC-P_C"/>
</dbReference>
<dbReference type="KEGG" id="ipa:Isop_2528"/>
<feature type="modified residue" description="N6-(pyridoxal phosphate)lysine" evidence="5">
    <location>
        <position position="276"/>
    </location>
</feature>
<dbReference type="AlphaFoldDB" id="E8QYA5"/>
<dbReference type="Proteomes" id="UP000008631">
    <property type="component" value="Chromosome"/>
</dbReference>
<protein>
    <recommendedName>
        <fullName evidence="5">Probable glycine dehydrogenase (decarboxylating) subunit 2</fullName>
        <ecNumber evidence="5">1.4.4.2</ecNumber>
    </recommendedName>
    <alternativeName>
        <fullName evidence="5">Glycine cleavage system P-protein subunit 2</fullName>
    </alternativeName>
    <alternativeName>
        <fullName evidence="5">Glycine decarboxylase subunit 2</fullName>
    </alternativeName>
    <alternativeName>
        <fullName evidence="5">Glycine dehydrogenase (aminomethyl-transferring) subunit 2</fullName>
    </alternativeName>
</protein>
<dbReference type="InterPro" id="IPR015424">
    <property type="entry name" value="PyrdxlP-dep_Trfase"/>
</dbReference>
<evidence type="ECO:0000256" key="5">
    <source>
        <dbReference type="HAMAP-Rule" id="MF_00713"/>
    </source>
</evidence>
<organism evidence="9 10">
    <name type="scientific">Isosphaera pallida (strain ATCC 43644 / DSM 9630 / IS1B)</name>
    <dbReference type="NCBI Taxonomy" id="575540"/>
    <lineage>
        <taxon>Bacteria</taxon>
        <taxon>Pseudomonadati</taxon>
        <taxon>Planctomycetota</taxon>
        <taxon>Planctomycetia</taxon>
        <taxon>Isosphaerales</taxon>
        <taxon>Isosphaeraceae</taxon>
        <taxon>Isosphaera</taxon>
    </lineage>
</organism>
<dbReference type="InterPro" id="IPR000192">
    <property type="entry name" value="Aminotrans_V_dom"/>
</dbReference>
<comment type="function">
    <text evidence="1 5">The glycine cleavage system catalyzes the degradation of glycine. The P protein binds the alpha-amino group of glycine through its pyridoxal phosphate cofactor; CO(2) is released and the remaining methylamine moiety is then transferred to the lipoamide cofactor of the H protein.</text>
</comment>
<dbReference type="GO" id="GO:0005960">
    <property type="term" value="C:glycine cleavage complex"/>
    <property type="evidence" value="ECO:0007669"/>
    <property type="project" value="TreeGrafter"/>
</dbReference>
<dbReference type="Gene3D" id="6.20.440.10">
    <property type="match status" value="1"/>
</dbReference>
<evidence type="ECO:0000256" key="3">
    <source>
        <dbReference type="ARBA" id="ARBA00023002"/>
    </source>
</evidence>
<evidence type="ECO:0000259" key="8">
    <source>
        <dbReference type="Pfam" id="PF21478"/>
    </source>
</evidence>
<evidence type="ECO:0000256" key="1">
    <source>
        <dbReference type="ARBA" id="ARBA00003788"/>
    </source>
</evidence>
<evidence type="ECO:0000256" key="2">
    <source>
        <dbReference type="ARBA" id="ARBA00022898"/>
    </source>
</evidence>
<name>E8QYA5_ISOPI</name>
<dbReference type="STRING" id="575540.Isop_2528"/>
<dbReference type="InterPro" id="IPR023012">
    <property type="entry name" value="GcvPB"/>
</dbReference>
<comment type="subunit">
    <text evidence="5">The glycine cleavage system is composed of four proteins: P, T, L and H. In this organism, the P 'protein' is a heterodimer of two subunits.</text>
</comment>
<evidence type="ECO:0000313" key="9">
    <source>
        <dbReference type="EMBL" id="ADV63100.1"/>
    </source>
</evidence>
<evidence type="ECO:0000256" key="4">
    <source>
        <dbReference type="ARBA" id="ARBA00049026"/>
    </source>
</evidence>
<keyword evidence="2 5" id="KW-0663">Pyridoxal phosphate</keyword>
<dbReference type="OrthoDB" id="9801272at2"/>
<dbReference type="GO" id="GO:0005829">
    <property type="term" value="C:cytosol"/>
    <property type="evidence" value="ECO:0007669"/>
    <property type="project" value="TreeGrafter"/>
</dbReference>
<dbReference type="NCBIfam" id="NF003346">
    <property type="entry name" value="PRK04366.1"/>
    <property type="match status" value="1"/>
</dbReference>
<keyword evidence="10" id="KW-1185">Reference proteome</keyword>
<dbReference type="Gene3D" id="3.40.640.10">
    <property type="entry name" value="Type I PLP-dependent aspartate aminotransferase-like (Major domain)"/>
    <property type="match status" value="1"/>
</dbReference>
<reference evidence="9 10" key="1">
    <citation type="journal article" date="2011" name="Stand. Genomic Sci.">
        <title>Complete genome sequence of Isosphaera pallida type strain (IS1B).</title>
        <authorList>
            <consortium name="US DOE Joint Genome Institute (JGI-PGF)"/>
            <person name="Goker M."/>
            <person name="Cleland D."/>
            <person name="Saunders E."/>
            <person name="Lapidus A."/>
            <person name="Nolan M."/>
            <person name="Lucas S."/>
            <person name="Hammon N."/>
            <person name="Deshpande S."/>
            <person name="Cheng J.F."/>
            <person name="Tapia R."/>
            <person name="Han C."/>
            <person name="Goodwin L."/>
            <person name="Pitluck S."/>
            <person name="Liolios K."/>
            <person name="Pagani I."/>
            <person name="Ivanova N."/>
            <person name="Mavromatis K."/>
            <person name="Pati A."/>
            <person name="Chen A."/>
            <person name="Palaniappan K."/>
            <person name="Land M."/>
            <person name="Hauser L."/>
            <person name="Chang Y.J."/>
            <person name="Jeffries C.D."/>
            <person name="Detter J.C."/>
            <person name="Beck B."/>
            <person name="Woyke T."/>
            <person name="Bristow J."/>
            <person name="Eisen J.A."/>
            <person name="Markowitz V."/>
            <person name="Hugenholtz P."/>
            <person name="Kyrpides N.C."/>
            <person name="Klenk H.P."/>
        </authorList>
    </citation>
    <scope>NUCLEOTIDE SEQUENCE [LARGE SCALE GENOMIC DNA]</scope>
    <source>
        <strain evidence="10">ATCC 43644 / DSM 9630 / IS1B</strain>
    </source>
</reference>
<proteinExistence type="inferred from homology"/>
<evidence type="ECO:0000313" key="10">
    <source>
        <dbReference type="Proteomes" id="UP000008631"/>
    </source>
</evidence>
<dbReference type="EC" id="1.4.4.2" evidence="5"/>
<dbReference type="HOGENOM" id="CLU_004620_5_0_0"/>
<dbReference type="FunFam" id="3.90.1150.10:FF:000014">
    <property type="entry name" value="Probable glycine dehydrogenase (decarboxylating) subunit 2"/>
    <property type="match status" value="1"/>
</dbReference>
<dbReference type="GO" id="GO:0019464">
    <property type="term" value="P:glycine decarboxylation via glycine cleavage system"/>
    <property type="evidence" value="ECO:0007669"/>
    <property type="project" value="UniProtKB-UniRule"/>
</dbReference>
<dbReference type="Pfam" id="PF00266">
    <property type="entry name" value="Aminotran_5"/>
    <property type="match status" value="1"/>
</dbReference>
<dbReference type="InterPro" id="IPR015421">
    <property type="entry name" value="PyrdxlP-dep_Trfase_major"/>
</dbReference>
<dbReference type="Gene3D" id="3.90.1150.10">
    <property type="entry name" value="Aspartate Aminotransferase, domain 1"/>
    <property type="match status" value="1"/>
</dbReference>
<gene>
    <name evidence="5" type="primary">gcvPB</name>
    <name evidence="9" type="ordered locus">Isop_2528</name>
</gene>